<comment type="caution">
    <text evidence="1">The sequence shown here is derived from an EMBL/GenBank/DDBJ whole genome shotgun (WGS) entry which is preliminary data.</text>
</comment>
<gene>
    <name evidence="1" type="ORF">I8E28_00380</name>
</gene>
<accession>A0A934UPR3</accession>
<evidence type="ECO:0000313" key="2">
    <source>
        <dbReference type="Proteomes" id="UP000617041"/>
    </source>
</evidence>
<evidence type="ECO:0000313" key="1">
    <source>
        <dbReference type="EMBL" id="MBK0391031.1"/>
    </source>
</evidence>
<name>A0A934UPR3_9BURK</name>
<reference evidence="1" key="1">
    <citation type="submission" date="2020-12" db="EMBL/GenBank/DDBJ databases">
        <title>Ramlibacter sp. nov., isolated from a freshwater alga, Cryptomonas.</title>
        <authorList>
            <person name="Kim H.M."/>
            <person name="Jeon C.O."/>
        </authorList>
    </citation>
    <scope>NUCLEOTIDE SEQUENCE</scope>
    <source>
        <strain evidence="1">CrO1</strain>
    </source>
</reference>
<sequence>MLGSWPAAAVKRQPACLHQRVLVPPDVVEPVDPLVPELLLVPLVEPLGAVDDEDDGEVVELPEDPMPDEVPDVLLGVEAEALPEGVEIEPLAVPPVEPMPDAVPDVEPVALVPQAARAAADTRMGARIFSMLCSFRSEAGCLVNLQDAGSRRMGGPPTGLPWA</sequence>
<proteinExistence type="predicted"/>
<dbReference type="AlphaFoldDB" id="A0A934UPR3"/>
<keyword evidence="2" id="KW-1185">Reference proteome</keyword>
<organism evidence="1 2">
    <name type="scientific">Ramlibacter algicola</name>
    <dbReference type="NCBI Taxonomy" id="2795217"/>
    <lineage>
        <taxon>Bacteria</taxon>
        <taxon>Pseudomonadati</taxon>
        <taxon>Pseudomonadota</taxon>
        <taxon>Betaproteobacteria</taxon>
        <taxon>Burkholderiales</taxon>
        <taxon>Comamonadaceae</taxon>
        <taxon>Ramlibacter</taxon>
    </lineage>
</organism>
<dbReference type="RefSeq" id="WP_200785879.1">
    <property type="nucleotide sequence ID" value="NZ_JAEDAO010000001.1"/>
</dbReference>
<dbReference type="Proteomes" id="UP000617041">
    <property type="component" value="Unassembled WGS sequence"/>
</dbReference>
<dbReference type="EMBL" id="JAEDAO010000001">
    <property type="protein sequence ID" value="MBK0391031.1"/>
    <property type="molecule type" value="Genomic_DNA"/>
</dbReference>
<protein>
    <submittedName>
        <fullName evidence="1">Uncharacterized protein</fullName>
    </submittedName>
</protein>